<dbReference type="EMBL" id="CP022753">
    <property type="protein sequence ID" value="ASU83545.1"/>
    <property type="molecule type" value="Genomic_DNA"/>
</dbReference>
<evidence type="ECO:0000313" key="2">
    <source>
        <dbReference type="Proteomes" id="UP000215005"/>
    </source>
</evidence>
<keyword evidence="2" id="KW-1185">Reference proteome</keyword>
<dbReference type="KEGG" id="ngv:CDO52_12785"/>
<dbReference type="AlphaFoldDB" id="A0A223S605"/>
<name>A0A223S605_9ACTN</name>
<proteinExistence type="predicted"/>
<gene>
    <name evidence="1" type="ORF">CDO52_12785</name>
</gene>
<protein>
    <submittedName>
        <fullName evidence="1">Uncharacterized protein</fullName>
    </submittedName>
</protein>
<sequence length="95" mass="10011">MTAHPDDLHEDVLHPAGCLVAAVHHWDAAEVQHILTASGIPREGWPMCVALAAQVPAKATQTELLAWTDGGPEVITPGAAARHRAALDQATRRAA</sequence>
<evidence type="ECO:0000313" key="1">
    <source>
        <dbReference type="EMBL" id="ASU83545.1"/>
    </source>
</evidence>
<dbReference type="Proteomes" id="UP000215005">
    <property type="component" value="Chromosome"/>
</dbReference>
<reference evidence="1 2" key="1">
    <citation type="submission" date="2017-08" db="EMBL/GenBank/DDBJ databases">
        <title>The complete genome sequence of Nocardiopsis gilva YIM 90087.</title>
        <authorList>
            <person name="Yin M."/>
            <person name="Tang S."/>
        </authorList>
    </citation>
    <scope>NUCLEOTIDE SEQUENCE [LARGE SCALE GENOMIC DNA]</scope>
    <source>
        <strain evidence="1 2">YIM 90087</strain>
    </source>
</reference>
<accession>A0A223S605</accession>
<dbReference type="RefSeq" id="WP_094932404.1">
    <property type="nucleotide sequence ID" value="NZ_CP022753.1"/>
</dbReference>
<organism evidence="1 2">
    <name type="scientific">Nocardiopsis gilva YIM 90087</name>
    <dbReference type="NCBI Taxonomy" id="1235441"/>
    <lineage>
        <taxon>Bacteria</taxon>
        <taxon>Bacillati</taxon>
        <taxon>Actinomycetota</taxon>
        <taxon>Actinomycetes</taxon>
        <taxon>Streptosporangiales</taxon>
        <taxon>Nocardiopsidaceae</taxon>
        <taxon>Nocardiopsis</taxon>
    </lineage>
</organism>